<evidence type="ECO:0000313" key="3">
    <source>
        <dbReference type="Proteomes" id="UP000615026"/>
    </source>
</evidence>
<gene>
    <name evidence="2" type="ORF">IQ260_09640</name>
</gene>
<dbReference type="EMBL" id="JADEXP010000065">
    <property type="protein sequence ID" value="MBE9066916.1"/>
    <property type="molecule type" value="Genomic_DNA"/>
</dbReference>
<dbReference type="GO" id="GO:0005975">
    <property type="term" value="P:carbohydrate metabolic process"/>
    <property type="evidence" value="ECO:0007669"/>
    <property type="project" value="InterPro"/>
</dbReference>
<dbReference type="InterPro" id="IPR013785">
    <property type="entry name" value="Aldolase_TIM"/>
</dbReference>
<comment type="caution">
    <text evidence="2">The sequence shown here is derived from an EMBL/GenBank/DDBJ whole genome shotgun (WGS) entry which is preliminary data.</text>
</comment>
<accession>A0A928X3Z1</accession>
<dbReference type="PANTHER" id="PTHR10683:SF40">
    <property type="entry name" value="FRUCTOSE-6-PHOSPHATE ALDOLASE 1-RELATED"/>
    <property type="match status" value="1"/>
</dbReference>
<reference evidence="2" key="1">
    <citation type="submission" date="2020-10" db="EMBL/GenBank/DDBJ databases">
        <authorList>
            <person name="Castelo-Branco R."/>
            <person name="Eusebio N."/>
            <person name="Adriana R."/>
            <person name="Vieira A."/>
            <person name="Brugerolle De Fraissinette N."/>
            <person name="Rezende De Castro R."/>
            <person name="Schneider M.P."/>
            <person name="Vasconcelos V."/>
            <person name="Leao P.N."/>
        </authorList>
    </citation>
    <scope>NUCLEOTIDE SEQUENCE</scope>
    <source>
        <strain evidence="2">LEGE 11479</strain>
    </source>
</reference>
<evidence type="ECO:0000256" key="1">
    <source>
        <dbReference type="ARBA" id="ARBA00023270"/>
    </source>
</evidence>
<dbReference type="PANTHER" id="PTHR10683">
    <property type="entry name" value="TRANSALDOLASE"/>
    <property type="match status" value="1"/>
</dbReference>
<keyword evidence="3" id="KW-1185">Reference proteome</keyword>
<dbReference type="InterPro" id="IPR001585">
    <property type="entry name" value="TAL/FSA"/>
</dbReference>
<organism evidence="2 3">
    <name type="scientific">Leptolyngbya cf. ectocarpi LEGE 11479</name>
    <dbReference type="NCBI Taxonomy" id="1828722"/>
    <lineage>
        <taxon>Bacteria</taxon>
        <taxon>Bacillati</taxon>
        <taxon>Cyanobacteriota</taxon>
        <taxon>Cyanophyceae</taxon>
        <taxon>Leptolyngbyales</taxon>
        <taxon>Leptolyngbyaceae</taxon>
        <taxon>Leptolyngbya group</taxon>
        <taxon>Leptolyngbya</taxon>
    </lineage>
</organism>
<dbReference type="Gene3D" id="3.20.20.70">
    <property type="entry name" value="Aldolase class I"/>
    <property type="match status" value="1"/>
</dbReference>
<dbReference type="Proteomes" id="UP000615026">
    <property type="component" value="Unassembled WGS sequence"/>
</dbReference>
<sequence length="239" mass="25133">MKYSATGDLSVNSTNLRLYLDTADIAAWETWLPTEIFYGVTCNPLLLEQAQVPCTLGSLTQLATTAFELGAQEVQLQAWGETKQALIATGQALAKIDPRVVVKVPITQLGTIAAAALIAADIRVTMTAVYEVPQILIAAALGADYAAPYLGRINDAGGNGRKALAQMQHVLNGVQSSTRILAASIRDVNDLAYLAAQGLDTFTFAPRIATALFASEQTAAATAAFEWAAEAMGDAAAED</sequence>
<evidence type="ECO:0000313" key="2">
    <source>
        <dbReference type="EMBL" id="MBE9066916.1"/>
    </source>
</evidence>
<name>A0A928X3Z1_LEPEC</name>
<dbReference type="SUPFAM" id="SSF51569">
    <property type="entry name" value="Aldolase"/>
    <property type="match status" value="1"/>
</dbReference>
<dbReference type="AlphaFoldDB" id="A0A928X3Z1"/>
<protein>
    <submittedName>
        <fullName evidence="2">Transaldolase</fullName>
    </submittedName>
</protein>
<keyword evidence="1" id="KW-0704">Schiff base</keyword>
<proteinExistence type="predicted"/>
<dbReference type="Pfam" id="PF00923">
    <property type="entry name" value="TAL_FSA"/>
    <property type="match status" value="1"/>
</dbReference>